<evidence type="ECO:0000313" key="5">
    <source>
        <dbReference type="EMBL" id="MBC3917991.1"/>
    </source>
</evidence>
<keyword evidence="6" id="KW-1185">Reference proteome</keyword>
<keyword evidence="2" id="KW-0479">Metal-binding</keyword>
<evidence type="ECO:0000256" key="2">
    <source>
        <dbReference type="ARBA" id="ARBA00022723"/>
    </source>
</evidence>
<dbReference type="PRINTS" id="PR00377">
    <property type="entry name" value="IMPHPHTASES"/>
</dbReference>
<protein>
    <recommendedName>
        <fullName evidence="7">Myo-inositol-1(Or 4)-monophosphatase</fullName>
    </recommendedName>
</protein>
<dbReference type="PROSITE" id="PS00629">
    <property type="entry name" value="IMP_1"/>
    <property type="match status" value="1"/>
</dbReference>
<sequence>MAIQNDNNVNDNELIRIALDAVLAATKIADGFNGAAAVGHKGSLRDIVTQADIDISELLIKRLSLSGLPVISEENSNQKIPVDTSCWVVDPIDGTVNFSHGLPQYAVSAGLLDNGSFKLGVVCAPALNELYFTLNTERALMNGRPFRHEHLGIQDALTAASFSARVPESQYTLFRQVNESTRGCLRTGSAALNICWAATGKLQAAYGFAAKIWDVAGALAIARAAGCEIQLQYADDHLTLDYCVGSRDVVQHISKLAQQNGLANFGTDDE</sequence>
<evidence type="ECO:0000256" key="4">
    <source>
        <dbReference type="ARBA" id="ARBA00022842"/>
    </source>
</evidence>
<name>A0ABR6ZQ25_9BURK</name>
<accession>A0ABR6ZQ25</accession>
<comment type="caution">
    <text evidence="5">The sequence shown here is derived from an EMBL/GenBank/DDBJ whole genome shotgun (WGS) entry which is preliminary data.</text>
</comment>
<gene>
    <name evidence="5" type="ORF">H8L32_10935</name>
</gene>
<dbReference type="InterPro" id="IPR000760">
    <property type="entry name" value="Inositol_monophosphatase-like"/>
</dbReference>
<dbReference type="PANTHER" id="PTHR20854:SF4">
    <property type="entry name" value="INOSITOL-1-MONOPHOSPHATASE-RELATED"/>
    <property type="match status" value="1"/>
</dbReference>
<keyword evidence="3" id="KW-0378">Hydrolase</keyword>
<reference evidence="5 6" key="1">
    <citation type="submission" date="2020-08" db="EMBL/GenBank/DDBJ databases">
        <title>Novel species isolated from subtropical streams in China.</title>
        <authorList>
            <person name="Lu H."/>
        </authorList>
    </citation>
    <scope>NUCLEOTIDE SEQUENCE [LARGE SCALE GENOMIC DNA]</scope>
    <source>
        <strain evidence="5 6">CY18W</strain>
    </source>
</reference>
<organism evidence="5 6">
    <name type="scientific">Undibacterium hunanense</name>
    <dbReference type="NCBI Taxonomy" id="2762292"/>
    <lineage>
        <taxon>Bacteria</taxon>
        <taxon>Pseudomonadati</taxon>
        <taxon>Pseudomonadota</taxon>
        <taxon>Betaproteobacteria</taxon>
        <taxon>Burkholderiales</taxon>
        <taxon>Oxalobacteraceae</taxon>
        <taxon>Undibacterium</taxon>
    </lineage>
</organism>
<dbReference type="Pfam" id="PF00459">
    <property type="entry name" value="Inositol_P"/>
    <property type="match status" value="1"/>
</dbReference>
<dbReference type="SUPFAM" id="SSF56655">
    <property type="entry name" value="Carbohydrate phosphatase"/>
    <property type="match status" value="1"/>
</dbReference>
<evidence type="ECO:0008006" key="7">
    <source>
        <dbReference type="Google" id="ProtNLM"/>
    </source>
</evidence>
<dbReference type="RefSeq" id="WP_186947215.1">
    <property type="nucleotide sequence ID" value="NZ_JACOGF010000004.1"/>
</dbReference>
<dbReference type="Proteomes" id="UP000650424">
    <property type="component" value="Unassembled WGS sequence"/>
</dbReference>
<keyword evidence="4" id="KW-0460">Magnesium</keyword>
<dbReference type="InterPro" id="IPR020583">
    <property type="entry name" value="Inositol_monoP_metal-BS"/>
</dbReference>
<dbReference type="EMBL" id="JACOGF010000004">
    <property type="protein sequence ID" value="MBC3917991.1"/>
    <property type="molecule type" value="Genomic_DNA"/>
</dbReference>
<dbReference type="Gene3D" id="3.40.190.80">
    <property type="match status" value="1"/>
</dbReference>
<evidence type="ECO:0000313" key="6">
    <source>
        <dbReference type="Proteomes" id="UP000650424"/>
    </source>
</evidence>
<proteinExistence type="inferred from homology"/>
<dbReference type="PANTHER" id="PTHR20854">
    <property type="entry name" value="INOSITOL MONOPHOSPHATASE"/>
    <property type="match status" value="1"/>
</dbReference>
<comment type="similarity">
    <text evidence="1">Belongs to the inositol monophosphatase superfamily.</text>
</comment>
<evidence type="ECO:0000256" key="1">
    <source>
        <dbReference type="ARBA" id="ARBA00009759"/>
    </source>
</evidence>
<evidence type="ECO:0000256" key="3">
    <source>
        <dbReference type="ARBA" id="ARBA00022801"/>
    </source>
</evidence>
<dbReference type="Gene3D" id="3.30.540.10">
    <property type="entry name" value="Fructose-1,6-Bisphosphatase, subunit A, domain 1"/>
    <property type="match status" value="1"/>
</dbReference>